<evidence type="ECO:0000256" key="17">
    <source>
        <dbReference type="ARBA" id="ARBA00025203"/>
    </source>
</evidence>
<evidence type="ECO:0000256" key="7">
    <source>
        <dbReference type="ARBA" id="ARBA00022549"/>
    </source>
</evidence>
<accession>A0A4D6WME3</accession>
<evidence type="ECO:0000256" key="2">
    <source>
        <dbReference type="ARBA" id="ARBA00008182"/>
    </source>
</evidence>
<keyword evidence="10 21" id="KW-0605">Phycobilisome</keyword>
<evidence type="ECO:0000256" key="14">
    <source>
        <dbReference type="ARBA" id="ARBA00023136"/>
    </source>
</evidence>
<dbReference type="Gene3D" id="1.10.3130.20">
    <property type="entry name" value="Phycobilisome linker domain"/>
    <property type="match status" value="3"/>
</dbReference>
<comment type="function">
    <text evidence="17">This protein is postulated to act both as terminal energy acceptor and as a linker polypeptide that stabilizes the phycobilisome architecture. May have intrinsic bilin lyase activity.</text>
</comment>
<keyword evidence="4" id="KW-0813">Transport</keyword>
<organism evidence="23">
    <name type="scientific">Callithamnion tetricum</name>
    <dbReference type="NCBI Taxonomy" id="193179"/>
    <lineage>
        <taxon>Eukaryota</taxon>
        <taxon>Rhodophyta</taxon>
        <taxon>Florideophyceae</taxon>
        <taxon>Rhodymeniophycidae</taxon>
        <taxon>Ceramiales</taxon>
        <taxon>Callithamniaceae</taxon>
        <taxon>Callithamnion</taxon>
    </lineage>
</organism>
<dbReference type="Gene3D" id="1.10.490.20">
    <property type="entry name" value="Phycocyanins"/>
    <property type="match status" value="1"/>
</dbReference>
<name>A0A4D6WME3_9FLOR</name>
<dbReference type="Pfam" id="PF00502">
    <property type="entry name" value="Phycobilisome"/>
    <property type="match status" value="2"/>
</dbReference>
<reference evidence="23" key="1">
    <citation type="journal article" date="2019" name="Mol. Phylogenet. Evol.">
        <title>Morphological evolution and classification of the red algal order Ceramiales inferred using plastid phylogenomics.</title>
        <authorList>
            <person name="Diaz-Tapia P."/>
            <person name="Pasella M.M."/>
            <person name="Verbruggen H."/>
            <person name="Maggs C.A."/>
        </authorList>
    </citation>
    <scope>NUCLEOTIDE SEQUENCE</scope>
    <source>
        <strain evidence="23">PD2927</strain>
    </source>
</reference>
<evidence type="ECO:0000256" key="5">
    <source>
        <dbReference type="ARBA" id="ARBA00022528"/>
    </source>
</evidence>
<keyword evidence="9" id="KW-0677">Repeat</keyword>
<comment type="similarity">
    <text evidence="21">Belongs to the phycobilisome linker protein family.</text>
</comment>
<feature type="domain" description="PBS-linker" evidence="22">
    <location>
        <begin position="696"/>
        <end position="873"/>
    </location>
</feature>
<evidence type="ECO:0000256" key="21">
    <source>
        <dbReference type="PROSITE-ProRule" id="PRU00775"/>
    </source>
</evidence>
<keyword evidence="6" id="KW-0602">Photosynthesis</keyword>
<keyword evidence="7" id="KW-0042">Antenna complex</keyword>
<dbReference type="CDD" id="cd12128">
    <property type="entry name" value="PBP_PBS-LCM"/>
    <property type="match status" value="1"/>
</dbReference>
<dbReference type="InterPro" id="IPR012128">
    <property type="entry name" value="Phycobilisome_asu/bsu"/>
</dbReference>
<keyword evidence="16" id="KW-0089">Bile pigment</keyword>
<evidence type="ECO:0000256" key="13">
    <source>
        <dbReference type="ARBA" id="ARBA00023078"/>
    </source>
</evidence>
<evidence type="ECO:0000256" key="6">
    <source>
        <dbReference type="ARBA" id="ARBA00022531"/>
    </source>
</evidence>
<dbReference type="GO" id="GO:0016829">
    <property type="term" value="F:lyase activity"/>
    <property type="evidence" value="ECO:0007669"/>
    <property type="project" value="UniProtKB-KW"/>
</dbReference>
<evidence type="ECO:0000313" key="23">
    <source>
        <dbReference type="EMBL" id="QCI04909.1"/>
    </source>
</evidence>
<evidence type="ECO:0000256" key="3">
    <source>
        <dbReference type="ARBA" id="ARBA00018674"/>
    </source>
</evidence>
<sequence>MIVKASSGSSMVQPQLYRTASISTIVQAEQQDRFLQLGELNDLVTFLNSGTKRLEIAEILSKNANILVARAADKIFVGGSAISYLERPQASFLDVDQKNQGITQKDMSGNIQINLLGNKSSNIISNDSLPSGFKPINVVRYGSTRMKKSLRDLDWFLRYLTYAIVTGDPNILSVNIRGLKDLISNACSSAAATVALREMRKIAVSIFSNDLNAQEIVQQYFNILITEFDAPGLTDKVRKRTSSDLQGLKLPQVYTKSGIQVQRFVMKTSLSNEEKLSVIRACYRQIFERDIAKGYSLNFIDLESQVKNGTLSVKEFIRCIGKSSIYRKQFYEPFVNSRVVELGFRHFLGRGLSSLEEFQKYFSVLSVRGLNGLVDSIINSLEYADYFGEETVPYIRGLSEEPLESRNWGVQLSLFNYSAPFRKTPQFITLFSDYKMSLPDQHPYGLGNDHLSTQFGAIFPNASVKLQNKSAFFGRYTRRILLRQGPGVYSQISNPKVRSKFVGSLGPKVFKLNTVDQTYLSRQFTTLPSNIDQMINAIYLRVFGRFVYLEELSSIKKFESLFRSSKISVKEFIRYLVKSSVFRSLYWQPFYLCKAIEYIHYRLIGRPTYGRQEINKYFEIVYRQGYYQMIDSLLDSSEYVECFGNDIVPYERYKTSTSTISRSSRYNAIDSILKISNQNLSNFIRLSEITEKRSLNSIMKRISQGVSSFRDQNKVFKLTSLDSSLDRQQIVRAIYRQIFERDLNSFTIGNEFFNLEKAFMSNMISVKQLVEQIGLSFLYSKEFYQPYPNTKVIELGTKHFLGRAPSNQAEIRYYNQILASQGLSSFISVLLNSNEYDEVFGNNIVPYRRFNTLPAANFPNTEKLYSNFTKQNNKIIVPSFGIISGNQ</sequence>
<keyword evidence="15" id="KW-0456">Lyase</keyword>
<keyword evidence="8 23" id="KW-0934">Plastid</keyword>
<dbReference type="GO" id="GO:0015979">
    <property type="term" value="P:photosynthesis"/>
    <property type="evidence" value="ECO:0007669"/>
    <property type="project" value="UniProtKB-KW"/>
</dbReference>
<evidence type="ECO:0000256" key="15">
    <source>
        <dbReference type="ARBA" id="ARBA00023239"/>
    </source>
</evidence>
<geneLocation type="plastid" evidence="23"/>
<evidence type="ECO:0000256" key="11">
    <source>
        <dbReference type="ARBA" id="ARBA00022982"/>
    </source>
</evidence>
<keyword evidence="11" id="KW-0249">Electron transport</keyword>
<dbReference type="Pfam" id="PF00427">
    <property type="entry name" value="PBS_linker_poly"/>
    <property type="match status" value="3"/>
</dbReference>
<dbReference type="InterPro" id="IPR009050">
    <property type="entry name" value="Globin-like_sf"/>
</dbReference>
<dbReference type="GO" id="GO:0009535">
    <property type="term" value="C:chloroplast thylakoid membrane"/>
    <property type="evidence" value="ECO:0007669"/>
    <property type="project" value="UniProtKB-SubCell"/>
</dbReference>
<dbReference type="GO" id="GO:0030089">
    <property type="term" value="C:phycobilisome"/>
    <property type="evidence" value="ECO:0007669"/>
    <property type="project" value="UniProtKB-UniRule"/>
</dbReference>
<keyword evidence="5" id="KW-0150">Chloroplast</keyword>
<keyword evidence="13" id="KW-0793">Thylakoid</keyword>
<dbReference type="AlphaFoldDB" id="A0A4D6WME3"/>
<evidence type="ECO:0000256" key="4">
    <source>
        <dbReference type="ARBA" id="ARBA00022448"/>
    </source>
</evidence>
<dbReference type="EMBL" id="MK814616">
    <property type="protein sequence ID" value="QCI04909.1"/>
    <property type="molecule type" value="Genomic_DNA"/>
</dbReference>
<dbReference type="SUPFAM" id="SSF46458">
    <property type="entry name" value="Globin-like"/>
    <property type="match status" value="1"/>
</dbReference>
<keyword evidence="12" id="KW-0157">Chromophore</keyword>
<evidence type="ECO:0000256" key="19">
    <source>
        <dbReference type="ARBA" id="ARBA00031629"/>
    </source>
</evidence>
<dbReference type="PANTHER" id="PTHR34011">
    <property type="entry name" value="PHYCOBILISOME 32.1 KDA LINKER POLYPEPTIDE, PHYCOCYANIN-ASSOCIATED, ROD 2-RELATED"/>
    <property type="match status" value="1"/>
</dbReference>
<evidence type="ECO:0000256" key="16">
    <source>
        <dbReference type="ARBA" id="ARBA00023307"/>
    </source>
</evidence>
<reference evidence="23" key="2">
    <citation type="submission" date="2019-04" db="EMBL/GenBank/DDBJ databases">
        <authorList>
            <person name="Pasella M."/>
        </authorList>
    </citation>
    <scope>NUCLEOTIDE SEQUENCE</scope>
    <source>
        <strain evidence="23">PD2927</strain>
    </source>
</reference>
<evidence type="ECO:0000256" key="20">
    <source>
        <dbReference type="ARBA" id="ARBA00033322"/>
    </source>
</evidence>
<dbReference type="PROSITE" id="PS51445">
    <property type="entry name" value="PBS_LINKER"/>
    <property type="match status" value="3"/>
</dbReference>
<dbReference type="InterPro" id="IPR038255">
    <property type="entry name" value="PBS_linker_sf"/>
</dbReference>
<dbReference type="PANTHER" id="PTHR34011:SF6">
    <property type="entry name" value="PHYCOBILIPROTEIN APCE"/>
    <property type="match status" value="1"/>
</dbReference>
<dbReference type="InterPro" id="IPR001297">
    <property type="entry name" value="PBS_linker_dom"/>
</dbReference>
<feature type="domain" description="PBS-linker" evidence="22">
    <location>
        <begin position="244"/>
        <end position="424"/>
    </location>
</feature>
<evidence type="ECO:0000256" key="12">
    <source>
        <dbReference type="ARBA" id="ARBA00022991"/>
    </source>
</evidence>
<evidence type="ECO:0000256" key="1">
    <source>
        <dbReference type="ARBA" id="ARBA00004185"/>
    </source>
</evidence>
<feature type="domain" description="PBS-linker" evidence="22">
    <location>
        <begin position="496"/>
        <end position="680"/>
    </location>
</feature>
<evidence type="ECO:0000256" key="18">
    <source>
        <dbReference type="ARBA" id="ARBA00029643"/>
    </source>
</evidence>
<dbReference type="InterPro" id="IPR038719">
    <property type="entry name" value="Phycobilisome_asu/bsu_sf"/>
</dbReference>
<gene>
    <name evidence="23" type="primary">apcE</name>
</gene>
<evidence type="ECO:0000256" key="8">
    <source>
        <dbReference type="ARBA" id="ARBA00022640"/>
    </source>
</evidence>
<comment type="subcellular location">
    <subcellularLocation>
        <location evidence="1">Plastid</location>
        <location evidence="1">Chloroplast thylakoid membrane</location>
        <topology evidence="1">Peripheral membrane protein</topology>
        <orientation evidence="1">Stromal side</orientation>
    </subcellularLocation>
</comment>
<evidence type="ECO:0000256" key="9">
    <source>
        <dbReference type="ARBA" id="ARBA00022737"/>
    </source>
</evidence>
<keyword evidence="14" id="KW-0472">Membrane</keyword>
<evidence type="ECO:0000256" key="10">
    <source>
        <dbReference type="ARBA" id="ARBA00022738"/>
    </source>
</evidence>
<evidence type="ECO:0000259" key="22">
    <source>
        <dbReference type="PROSITE" id="PS51445"/>
    </source>
</evidence>
<comment type="similarity">
    <text evidence="2">Belongs to the phycobiliprotein family.</text>
</comment>
<protein>
    <recommendedName>
        <fullName evidence="3">Phycobiliprotein ApcE</fullName>
    </recommendedName>
    <alternativeName>
        <fullName evidence="20">Anchor polypeptide</fullName>
    </alternativeName>
    <alternativeName>
        <fullName evidence="19">PBS-anchor protein</fullName>
    </alternativeName>
    <alternativeName>
        <fullName evidence="18">Phycobilisome linker polypeptide</fullName>
    </alternativeName>
</protein>
<proteinExistence type="inferred from homology"/>